<dbReference type="SFLD" id="SFLDG01082">
    <property type="entry name" value="B12-binding_domain_containing"/>
    <property type="match status" value="1"/>
</dbReference>
<dbReference type="GO" id="GO:0051989">
    <property type="term" value="F:coproporphyrinogen dehydrogenase activity"/>
    <property type="evidence" value="ECO:0007669"/>
    <property type="project" value="UniProtKB-EC"/>
</dbReference>
<name>A0A7V7UCC2_9FIRM</name>
<dbReference type="Gene3D" id="3.80.30.20">
    <property type="entry name" value="tm_1862 like domain"/>
    <property type="match status" value="1"/>
</dbReference>
<dbReference type="SFLD" id="SFLDS00029">
    <property type="entry name" value="Radical_SAM"/>
    <property type="match status" value="1"/>
</dbReference>
<feature type="domain" description="Radical SAM core" evidence="1">
    <location>
        <begin position="164"/>
        <end position="399"/>
    </location>
</feature>
<dbReference type="SMART" id="SM00729">
    <property type="entry name" value="Elp3"/>
    <property type="match status" value="1"/>
</dbReference>
<dbReference type="InterPro" id="IPR058240">
    <property type="entry name" value="rSAM_sf"/>
</dbReference>
<dbReference type="EMBL" id="WAGX01000004">
    <property type="protein sequence ID" value="KAB1439342.1"/>
    <property type="molecule type" value="Genomic_DNA"/>
</dbReference>
<keyword evidence="3" id="KW-1185">Reference proteome</keyword>
<dbReference type="GO" id="GO:0005737">
    <property type="term" value="C:cytoplasm"/>
    <property type="evidence" value="ECO:0007669"/>
    <property type="project" value="TreeGrafter"/>
</dbReference>
<comment type="caution">
    <text evidence="2">The sequence shown here is derived from an EMBL/GenBank/DDBJ whole genome shotgun (WGS) entry which is preliminary data.</text>
</comment>
<dbReference type="InterPro" id="IPR023404">
    <property type="entry name" value="rSAM_horseshoe"/>
</dbReference>
<reference evidence="2 3" key="2">
    <citation type="submission" date="2020-02" db="EMBL/GenBank/DDBJ databases">
        <title>Candidatus Galacturonibacter soehngenii shows hetero-acetogenic catabolism of galacturonic acid but lacks a canonical carbon monoxide dehydrogenase/acetyl-CoA synthase complex.</title>
        <authorList>
            <person name="Diender M."/>
            <person name="Stouten G.R."/>
            <person name="Petersen J.F."/>
            <person name="Nielsen P.H."/>
            <person name="Dueholm M.S."/>
            <person name="Pronk J.T."/>
            <person name="Van Loosdrecht M.C.M."/>
        </authorList>
    </citation>
    <scope>NUCLEOTIDE SEQUENCE [LARGE SCALE GENOMIC DNA]</scope>
    <source>
        <strain evidence="2">GalUA</strain>
    </source>
</reference>
<dbReference type="NCBIfam" id="TIGR03994">
    <property type="entry name" value="rSAM_HemZ"/>
    <property type="match status" value="1"/>
</dbReference>
<dbReference type="PANTHER" id="PTHR13932:SF1">
    <property type="entry name" value="OXYGEN-INDEPENDENT COPROPORPHYRINOGEN-III OXIDASE-LIKE PROTEIN HEMZ"/>
    <property type="match status" value="1"/>
</dbReference>
<evidence type="ECO:0000313" key="3">
    <source>
        <dbReference type="Proteomes" id="UP000461768"/>
    </source>
</evidence>
<dbReference type="PROSITE" id="PS51918">
    <property type="entry name" value="RADICAL_SAM"/>
    <property type="match status" value="1"/>
</dbReference>
<dbReference type="GO" id="GO:0051539">
    <property type="term" value="F:4 iron, 4 sulfur cluster binding"/>
    <property type="evidence" value="ECO:0007669"/>
    <property type="project" value="TreeGrafter"/>
</dbReference>
<gene>
    <name evidence="2" type="primary">hemZ</name>
    <name evidence="2" type="ORF">F7O84_02790</name>
</gene>
<dbReference type="PANTHER" id="PTHR13932">
    <property type="entry name" value="COPROPORPHYRINIGEN III OXIDASE"/>
    <property type="match status" value="1"/>
</dbReference>
<dbReference type="SUPFAM" id="SSF102114">
    <property type="entry name" value="Radical SAM enzymes"/>
    <property type="match status" value="1"/>
</dbReference>
<dbReference type="RefSeq" id="WP_151141735.1">
    <property type="nucleotide sequence ID" value="NZ_WAGX01000004.1"/>
</dbReference>
<dbReference type="OrthoDB" id="9808022at2"/>
<dbReference type="SFLD" id="SFLDG01065">
    <property type="entry name" value="anaerobic_coproporphyrinogen-I"/>
    <property type="match status" value="1"/>
</dbReference>
<accession>A0A7V7UCC2</accession>
<reference evidence="2 3" key="1">
    <citation type="submission" date="2019-09" db="EMBL/GenBank/DDBJ databases">
        <authorList>
            <person name="Valk L.C."/>
        </authorList>
    </citation>
    <scope>NUCLEOTIDE SEQUENCE [LARGE SCALE GENOMIC DNA]</scope>
    <source>
        <strain evidence="2">GalUA</strain>
    </source>
</reference>
<dbReference type="InterPro" id="IPR006638">
    <property type="entry name" value="Elp3/MiaA/NifB-like_rSAM"/>
</dbReference>
<dbReference type="AlphaFoldDB" id="A0A7V7UCC2"/>
<sequence>MIKIQQNKREFEYDIFSLVKAFYPKDEVQTKSIDEDSKLDEKTQIEAVIHVFYIENCIEIKIYHMDSSNLVEGKANLTPDDRVKDKNIVKHLLYNLLSEFTKRVLPWGTLTGIRPTKIPVSLMEQGYSNDEIRTYMKETYLATDEKIELSIDIAKRELKVLEKIDYKEGYSIYIGIPFCPTTCLYCSFTSYPIVMWEKRVDEYLDALCKEIEFTAKAFQNKILNTIYIGGGTPTTLNANQLDRLLKKLASSFDYSHLCELTVEAGRPDSVTLDKFKVLKENNVSRISINPQTMNQQTLDLIGRKHTVTQIHEAYQMAREVGLDNINMDLIVGLPGEDKQMVRHTMEEIVALNPDSITVHSLAIKRAARLNMFKENYQQYEITNNSEIIDLTREYANKIDATPYYLYRQQNMAGNLENVGYAKPGKEGIYNILIMEEKQTIIALGAGASTKIVFPDGYRIERIENVKDVDNYINRIDEMIERKRSFLSANF</sequence>
<dbReference type="Proteomes" id="UP000461768">
    <property type="component" value="Unassembled WGS sequence"/>
</dbReference>
<dbReference type="EC" id="1.3.98.3" evidence="2"/>
<protein>
    <submittedName>
        <fullName evidence="2">Coproporphyrinogen dehydrogenase HemZ</fullName>
        <ecNumber evidence="2">1.3.98.3</ecNumber>
    </submittedName>
</protein>
<proteinExistence type="predicted"/>
<dbReference type="InterPro" id="IPR034505">
    <property type="entry name" value="Coproporphyrinogen-III_oxidase"/>
</dbReference>
<keyword evidence="2" id="KW-0560">Oxidoreductase</keyword>
<evidence type="ECO:0000259" key="1">
    <source>
        <dbReference type="PROSITE" id="PS51918"/>
    </source>
</evidence>
<organism evidence="2 3">
    <name type="scientific">Candidatus Galacturonatibacter soehngenii</name>
    <dbReference type="NCBI Taxonomy" id="2307010"/>
    <lineage>
        <taxon>Bacteria</taxon>
        <taxon>Bacillati</taxon>
        <taxon>Bacillota</taxon>
        <taxon>Clostridia</taxon>
        <taxon>Lachnospirales</taxon>
        <taxon>Lachnospiraceae</taxon>
        <taxon>Candidatus Galacturonatibacter</taxon>
    </lineage>
</organism>
<dbReference type="Pfam" id="PF04055">
    <property type="entry name" value="Radical_SAM"/>
    <property type="match status" value="1"/>
</dbReference>
<dbReference type="InterPro" id="IPR007197">
    <property type="entry name" value="rSAM"/>
</dbReference>
<evidence type="ECO:0000313" key="2">
    <source>
        <dbReference type="EMBL" id="KAB1439342.1"/>
    </source>
</evidence>
<dbReference type="GO" id="GO:0006779">
    <property type="term" value="P:porphyrin-containing compound biosynthetic process"/>
    <property type="evidence" value="ECO:0007669"/>
    <property type="project" value="TreeGrafter"/>
</dbReference>
<dbReference type="InterPro" id="IPR023995">
    <property type="entry name" value="HemZ"/>
</dbReference>
<dbReference type="SFLD" id="SFLDF00310">
    <property type="entry name" value="oxygen-independent_coproporphy"/>
    <property type="match status" value="1"/>
</dbReference>